<dbReference type="Gene3D" id="3.40.1110.10">
    <property type="entry name" value="Calcium-transporting ATPase, cytoplasmic domain N"/>
    <property type="match status" value="1"/>
</dbReference>
<dbReference type="SUPFAM" id="SSF81660">
    <property type="entry name" value="Metal cation-transporting ATPase, ATP-binding domain N"/>
    <property type="match status" value="1"/>
</dbReference>
<dbReference type="AlphaFoldDB" id="A0A822DFJ3"/>
<organism evidence="1 2">
    <name type="scientific">Rotaria socialis</name>
    <dbReference type="NCBI Taxonomy" id="392032"/>
    <lineage>
        <taxon>Eukaryota</taxon>
        <taxon>Metazoa</taxon>
        <taxon>Spiralia</taxon>
        <taxon>Gnathifera</taxon>
        <taxon>Rotifera</taxon>
        <taxon>Eurotatoria</taxon>
        <taxon>Bdelloidea</taxon>
        <taxon>Philodinida</taxon>
        <taxon>Philodinidae</taxon>
        <taxon>Rotaria</taxon>
    </lineage>
</organism>
<dbReference type="GO" id="GO:0000166">
    <property type="term" value="F:nucleotide binding"/>
    <property type="evidence" value="ECO:0007669"/>
    <property type="project" value="InterPro"/>
</dbReference>
<reference evidence="1" key="1">
    <citation type="submission" date="2021-02" db="EMBL/GenBank/DDBJ databases">
        <authorList>
            <person name="Nowell W R."/>
        </authorList>
    </citation>
    <scope>NUCLEOTIDE SEQUENCE</scope>
</reference>
<feature type="non-terminal residue" evidence="1">
    <location>
        <position position="1"/>
    </location>
</feature>
<proteinExistence type="predicted"/>
<evidence type="ECO:0000313" key="1">
    <source>
        <dbReference type="EMBL" id="CAF5071571.1"/>
    </source>
</evidence>
<protein>
    <submittedName>
        <fullName evidence="1">Uncharacterized protein</fullName>
    </submittedName>
</protein>
<gene>
    <name evidence="1" type="ORF">QYT958_LOCUS43290</name>
</gene>
<evidence type="ECO:0000313" key="2">
    <source>
        <dbReference type="Proteomes" id="UP000663848"/>
    </source>
</evidence>
<name>A0A822DFJ3_9BILA</name>
<dbReference type="InterPro" id="IPR023299">
    <property type="entry name" value="ATPase_P-typ_cyto_dom_N"/>
</dbReference>
<sequence>YHGTPVQLTDENIREFLMDSNQMAAKGLRVIAMAIGTSLDDLVYVGMVGIIDPERPQVALAVSQLKAG</sequence>
<dbReference type="EMBL" id="CAJOBR010060613">
    <property type="protein sequence ID" value="CAF5071571.1"/>
    <property type="molecule type" value="Genomic_DNA"/>
</dbReference>
<comment type="caution">
    <text evidence="1">The sequence shown here is derived from an EMBL/GenBank/DDBJ whole genome shotgun (WGS) entry which is preliminary data.</text>
</comment>
<accession>A0A822DFJ3</accession>
<dbReference type="Pfam" id="PF13246">
    <property type="entry name" value="Cation_ATPase"/>
    <property type="match status" value="1"/>
</dbReference>
<feature type="non-terminal residue" evidence="1">
    <location>
        <position position="68"/>
    </location>
</feature>
<dbReference type="Proteomes" id="UP000663848">
    <property type="component" value="Unassembled WGS sequence"/>
</dbReference>